<reference evidence="12 14" key="1">
    <citation type="submission" date="2016-06" db="EMBL/GenBank/DDBJ databases">
        <title>Genome sequence of Tepidimonas fonticaldi PL17.</title>
        <authorList>
            <person name="Pinnaka A.K."/>
        </authorList>
    </citation>
    <scope>NUCLEOTIDE SEQUENCE [LARGE SCALE GENOMIC DNA]</scope>
    <source>
        <strain evidence="12 14">PL17</strain>
    </source>
</reference>
<dbReference type="OrthoDB" id="9783283at2"/>
<dbReference type="EMBL" id="LZDH01000065">
    <property type="protein sequence ID" value="OBS29902.1"/>
    <property type="molecule type" value="Genomic_DNA"/>
</dbReference>
<dbReference type="STRING" id="1101373.A9O67_08745"/>
<proteinExistence type="inferred from homology"/>
<evidence type="ECO:0000313" key="14">
    <source>
        <dbReference type="Proteomes" id="UP000091969"/>
    </source>
</evidence>
<comment type="similarity">
    <text evidence="10">Belongs to the LpxH family.</text>
</comment>
<dbReference type="SUPFAM" id="SSF56300">
    <property type="entry name" value="Metallo-dependent phosphatases"/>
    <property type="match status" value="1"/>
</dbReference>
<keyword evidence="14" id="KW-1185">Reference proteome</keyword>
<keyword evidence="2 10" id="KW-0444">Lipid biosynthesis</keyword>
<feature type="binding site" evidence="10">
    <location>
        <position position="222"/>
    </location>
    <ligand>
        <name>Mn(2+)</name>
        <dbReference type="ChEBI" id="CHEBI:29035"/>
        <label>1</label>
    </ligand>
</feature>
<accession>A0A1A6DSK6</accession>
<feature type="binding site" evidence="10">
    <location>
        <position position="144"/>
    </location>
    <ligand>
        <name>substrate</name>
    </ligand>
</feature>
<dbReference type="Pfam" id="PF00149">
    <property type="entry name" value="Metallophos"/>
    <property type="match status" value="1"/>
</dbReference>
<comment type="caution">
    <text evidence="12">The sequence shown here is derived from an EMBL/GenBank/DDBJ whole genome shotgun (WGS) entry which is preliminary data.</text>
</comment>
<evidence type="ECO:0000313" key="12">
    <source>
        <dbReference type="EMBL" id="OBS29902.1"/>
    </source>
</evidence>
<keyword evidence="7 10" id="KW-0443">Lipid metabolism</keyword>
<evidence type="ECO:0000256" key="10">
    <source>
        <dbReference type="HAMAP-Rule" id="MF_00575"/>
    </source>
</evidence>
<feature type="binding site" evidence="10">
    <location>
        <position position="24"/>
    </location>
    <ligand>
        <name>Mn(2+)</name>
        <dbReference type="ChEBI" id="CHEBI:29035"/>
        <label>1</label>
    </ligand>
</feature>
<gene>
    <name evidence="13" type="primary">lpxH_2</name>
    <name evidence="10" type="synonym">lpxH</name>
    <name evidence="12" type="ORF">A9O67_08745</name>
    <name evidence="13" type="ORF">Tfont_01047</name>
</gene>
<feature type="binding site" evidence="10">
    <location>
        <position position="182"/>
    </location>
    <ligand>
        <name>substrate</name>
    </ligand>
</feature>
<dbReference type="GO" id="GO:0009245">
    <property type="term" value="P:lipid A biosynthetic process"/>
    <property type="evidence" value="ECO:0007669"/>
    <property type="project" value="UniProtKB-UniRule"/>
</dbReference>
<feature type="domain" description="Calcineurin-like phosphoesterase" evidence="11">
    <location>
        <begin position="18"/>
        <end position="224"/>
    </location>
</feature>
<comment type="function">
    <text evidence="10">Hydrolyzes the pyrophosphate bond of UDP-2,3-diacylglucosamine to yield 2,3-diacylglucosamine 1-phosphate (lipid X) and UMP by catalyzing the attack of water at the alpha-P atom. Involved in the biosynthesis of lipid A, a phosphorylated glycolipid that anchors the lipopolysaccharide to the outer membrane of the cell.</text>
</comment>
<reference evidence="13 15" key="2">
    <citation type="submission" date="2019-07" db="EMBL/GenBank/DDBJ databases">
        <title>Tepidimonas fonticaldi AT-A2 draft genome.</title>
        <authorList>
            <person name="Da Costa M.S."/>
            <person name="Froufe H.J.C."/>
            <person name="Egas C."/>
            <person name="Albuquerque L."/>
        </authorList>
    </citation>
    <scope>NUCLEOTIDE SEQUENCE [LARGE SCALE GENOMIC DNA]</scope>
    <source>
        <strain evidence="13 15">AT-A2</strain>
    </source>
</reference>
<keyword evidence="1 10" id="KW-1003">Cell membrane</keyword>
<dbReference type="Proteomes" id="UP000316388">
    <property type="component" value="Unassembled WGS sequence"/>
</dbReference>
<dbReference type="InterPro" id="IPR029052">
    <property type="entry name" value="Metallo-depent_PP-like"/>
</dbReference>
<organism evidence="12 14">
    <name type="scientific">Tepidimonas fonticaldi</name>
    <dbReference type="NCBI Taxonomy" id="1101373"/>
    <lineage>
        <taxon>Bacteria</taxon>
        <taxon>Pseudomonadati</taxon>
        <taxon>Pseudomonadota</taxon>
        <taxon>Betaproteobacteria</taxon>
        <taxon>Burkholderiales</taxon>
        <taxon>Tepidimonas</taxon>
    </lineage>
</organism>
<dbReference type="InterPro" id="IPR004843">
    <property type="entry name" value="Calcineurin-like_PHP"/>
</dbReference>
<feature type="binding site" evidence="10">
    <location>
        <position position="26"/>
    </location>
    <ligand>
        <name>Mn(2+)</name>
        <dbReference type="ChEBI" id="CHEBI:29035"/>
        <label>1</label>
    </ligand>
</feature>
<comment type="catalytic activity">
    <reaction evidence="10">
        <text>UDP-2-N,3-O-bis[(3R)-3-hydroxytetradecanoyl]-alpha-D-glucosamine + H2O = 2-N,3-O-bis[(3R)-3-hydroxytetradecanoyl]-alpha-D-glucosaminyl 1-phosphate + UMP + 2 H(+)</text>
        <dbReference type="Rhea" id="RHEA:25213"/>
        <dbReference type="ChEBI" id="CHEBI:15377"/>
        <dbReference type="ChEBI" id="CHEBI:15378"/>
        <dbReference type="ChEBI" id="CHEBI:57865"/>
        <dbReference type="ChEBI" id="CHEBI:57957"/>
        <dbReference type="ChEBI" id="CHEBI:78847"/>
        <dbReference type="EC" id="3.6.1.54"/>
    </reaction>
</comment>
<dbReference type="EMBL" id="VJOO01000007">
    <property type="protein sequence ID" value="TSE37350.1"/>
    <property type="molecule type" value="Genomic_DNA"/>
</dbReference>
<dbReference type="Proteomes" id="UP000091969">
    <property type="component" value="Unassembled WGS sequence"/>
</dbReference>
<feature type="binding site" evidence="10">
    <location>
        <position position="190"/>
    </location>
    <ligand>
        <name>substrate</name>
    </ligand>
</feature>
<evidence type="ECO:0000256" key="1">
    <source>
        <dbReference type="ARBA" id="ARBA00022475"/>
    </source>
</evidence>
<keyword evidence="3 10" id="KW-0997">Cell inner membrane</keyword>
<dbReference type="HAMAP" id="MF_00575">
    <property type="entry name" value="LpxH"/>
    <property type="match status" value="1"/>
</dbReference>
<evidence type="ECO:0000256" key="3">
    <source>
        <dbReference type="ARBA" id="ARBA00022519"/>
    </source>
</evidence>
<name>A0A1A6DSK6_9BURK</name>
<evidence type="ECO:0000256" key="5">
    <source>
        <dbReference type="ARBA" id="ARBA00022723"/>
    </source>
</evidence>
<dbReference type="GO" id="GO:0008758">
    <property type="term" value="F:UDP-2,3-diacylglucosamine hydrolase activity"/>
    <property type="evidence" value="ECO:0007669"/>
    <property type="project" value="UniProtKB-UniRule"/>
</dbReference>
<evidence type="ECO:0000313" key="13">
    <source>
        <dbReference type="EMBL" id="TSE37350.1"/>
    </source>
</evidence>
<dbReference type="InterPro" id="IPR010138">
    <property type="entry name" value="UDP-diacylglucosamine_Hdrlase"/>
</dbReference>
<keyword evidence="4 10" id="KW-0441">Lipid A biosynthesis</keyword>
<evidence type="ECO:0000256" key="6">
    <source>
        <dbReference type="ARBA" id="ARBA00022801"/>
    </source>
</evidence>
<dbReference type="GO" id="GO:0030145">
    <property type="term" value="F:manganese ion binding"/>
    <property type="evidence" value="ECO:0007669"/>
    <property type="project" value="UniProtKB-UniRule"/>
</dbReference>
<dbReference type="InterPro" id="IPR043461">
    <property type="entry name" value="LpxH-like"/>
</dbReference>
<comment type="cofactor">
    <cofactor evidence="10">
        <name>Mn(2+)</name>
        <dbReference type="ChEBI" id="CHEBI:29035"/>
    </cofactor>
    <text evidence="10">Binds 2 Mn(2+) ions per subunit in a binuclear metal center.</text>
</comment>
<feature type="binding site" evidence="10">
    <location>
        <position position="55"/>
    </location>
    <ligand>
        <name>Mn(2+)</name>
        <dbReference type="ChEBI" id="CHEBI:29035"/>
        <label>1</label>
    </ligand>
</feature>
<comment type="pathway">
    <text evidence="10">Glycolipid biosynthesis; lipid IV(A) biosynthesis; lipid IV(A) from (3R)-3-hydroxytetradecanoyl-[acyl-carrier-protein] and UDP-N-acetyl-alpha-D-glucosamine: step 4/6.</text>
</comment>
<evidence type="ECO:0000256" key="2">
    <source>
        <dbReference type="ARBA" id="ARBA00022516"/>
    </source>
</evidence>
<dbReference type="GO" id="GO:0005737">
    <property type="term" value="C:cytoplasm"/>
    <property type="evidence" value="ECO:0007669"/>
    <property type="project" value="InterPro"/>
</dbReference>
<dbReference type="AlphaFoldDB" id="A0A1A6DSK6"/>
<evidence type="ECO:0000256" key="4">
    <source>
        <dbReference type="ARBA" id="ARBA00022556"/>
    </source>
</evidence>
<evidence type="ECO:0000256" key="9">
    <source>
        <dbReference type="ARBA" id="ARBA00023211"/>
    </source>
</evidence>
<keyword evidence="9 10" id="KW-0464">Manganese</keyword>
<keyword evidence="5 10" id="KW-0479">Metal-binding</keyword>
<evidence type="ECO:0000256" key="7">
    <source>
        <dbReference type="ARBA" id="ARBA00023098"/>
    </source>
</evidence>
<dbReference type="GO" id="GO:0019897">
    <property type="term" value="C:extrinsic component of plasma membrane"/>
    <property type="evidence" value="ECO:0007669"/>
    <property type="project" value="UniProtKB-UniRule"/>
</dbReference>
<feature type="binding site" evidence="10">
    <location>
        <position position="220"/>
    </location>
    <ligand>
        <name>substrate</name>
    </ligand>
</feature>
<feature type="binding site" evidence="10">
    <location>
        <position position="136"/>
    </location>
    <ligand>
        <name>Mn(2+)</name>
        <dbReference type="ChEBI" id="CHEBI:29035"/>
        <label>2</label>
    </ligand>
</feature>
<feature type="binding site" evidence="10">
    <location>
        <position position="101"/>
    </location>
    <ligand>
        <name>Mn(2+)</name>
        <dbReference type="ChEBI" id="CHEBI:29035"/>
        <label>2</label>
    </ligand>
</feature>
<dbReference type="Gene3D" id="3.60.21.10">
    <property type="match status" value="1"/>
</dbReference>
<evidence type="ECO:0000313" key="15">
    <source>
        <dbReference type="Proteomes" id="UP000316388"/>
    </source>
</evidence>
<feature type="binding site" evidence="10">
    <location>
        <begin position="101"/>
        <end position="102"/>
    </location>
    <ligand>
        <name>substrate</name>
    </ligand>
</feature>
<dbReference type="PANTHER" id="PTHR34990">
    <property type="entry name" value="UDP-2,3-DIACYLGLUCOSAMINE HYDROLASE-RELATED"/>
    <property type="match status" value="1"/>
</dbReference>
<comment type="subcellular location">
    <subcellularLocation>
        <location evidence="10">Cell inner membrane</location>
        <topology evidence="10">Peripheral membrane protein</topology>
        <orientation evidence="10">Cytoplasmic side</orientation>
    </subcellularLocation>
</comment>
<keyword evidence="8 10" id="KW-0472">Membrane</keyword>
<dbReference type="EC" id="3.6.1.54" evidence="10"/>
<evidence type="ECO:0000256" key="8">
    <source>
        <dbReference type="ARBA" id="ARBA00023136"/>
    </source>
</evidence>
<dbReference type="UniPathway" id="UPA00359">
    <property type="reaction ID" value="UER00480"/>
</dbReference>
<dbReference type="RefSeq" id="WP_068610223.1">
    <property type="nucleotide sequence ID" value="NZ_LZDH01000065.1"/>
</dbReference>
<feature type="binding site" evidence="10">
    <location>
        <position position="220"/>
    </location>
    <ligand>
        <name>Mn(2+)</name>
        <dbReference type="ChEBI" id="CHEBI:29035"/>
        <label>2</label>
    </ligand>
</feature>
<feature type="binding site" evidence="10">
    <location>
        <position position="187"/>
    </location>
    <ligand>
        <name>substrate</name>
    </ligand>
</feature>
<feature type="binding site" evidence="10">
    <location>
        <position position="55"/>
    </location>
    <ligand>
        <name>Mn(2+)</name>
        <dbReference type="ChEBI" id="CHEBI:29035"/>
        <label>2</label>
    </ligand>
</feature>
<keyword evidence="6 10" id="KW-0378">Hydrolase</keyword>
<dbReference type="CDD" id="cd07398">
    <property type="entry name" value="MPP_YbbF-LpxH"/>
    <property type="match status" value="1"/>
</dbReference>
<evidence type="ECO:0000259" key="11">
    <source>
        <dbReference type="Pfam" id="PF00149"/>
    </source>
</evidence>
<protein>
    <recommendedName>
        <fullName evidence="10">UDP-2,3-diacylglucosamine hydrolase</fullName>
        <ecNumber evidence="10">3.6.1.54</ecNumber>
    </recommendedName>
    <alternativeName>
        <fullName evidence="10">UDP-2,3-diacylglucosamine diphosphatase</fullName>
    </alternativeName>
</protein>
<sequence>MSGPALLDHIDAPPSWQRVDCVSDIHLHAQDPETAAAWHAYLAAAPFDALCILGDLFEVWVGDDALTADPAADPEIAFMQHAVAALGVLARRRPVYLMHGNRDFLLGDGFAAASGVRLLADPAVLAFGAHRWLLSHGDAWCVADRDYQTFRAQVRGADWQTAFLARPLADRLAQARALRQRSQQHQTAQRQAGVAPADVDTDLAAQAVAAVGATGLIHGHTHRPGLHRLGATAHRLVLSDWDAADQPPRLQALSLDRHGGWQVWPLPRATPA</sequence>
<dbReference type="PANTHER" id="PTHR34990:SF1">
    <property type="entry name" value="UDP-2,3-DIACYLGLUCOSAMINE HYDROLASE"/>
    <property type="match status" value="1"/>
</dbReference>
<dbReference type="NCBIfam" id="NF003743">
    <property type="entry name" value="PRK05340.1"/>
    <property type="match status" value="1"/>
</dbReference>